<sequence length="42" mass="4619">MDIKFETILICALPLIGFGLSPWVLASERLESLEGWRGGGSR</sequence>
<gene>
    <name evidence="1" type="ORF">N825_16645</name>
</gene>
<evidence type="ECO:0000313" key="1">
    <source>
        <dbReference type="EMBL" id="EWY37680.1"/>
    </source>
</evidence>
<organism evidence="1 2">
    <name type="scientific">Skermanella stibiiresistens SB22</name>
    <dbReference type="NCBI Taxonomy" id="1385369"/>
    <lineage>
        <taxon>Bacteria</taxon>
        <taxon>Pseudomonadati</taxon>
        <taxon>Pseudomonadota</taxon>
        <taxon>Alphaproteobacteria</taxon>
        <taxon>Rhodospirillales</taxon>
        <taxon>Azospirillaceae</taxon>
        <taxon>Skermanella</taxon>
    </lineage>
</organism>
<accession>W9GUX2</accession>
<proteinExistence type="predicted"/>
<dbReference type="EMBL" id="AVFL01000024">
    <property type="protein sequence ID" value="EWY37680.1"/>
    <property type="molecule type" value="Genomic_DNA"/>
</dbReference>
<name>W9GUX2_9PROT</name>
<reference evidence="1 2" key="1">
    <citation type="submission" date="2013-08" db="EMBL/GenBank/DDBJ databases">
        <title>The genome sequence of Skermanella stibiiresistens.</title>
        <authorList>
            <person name="Zhu W."/>
            <person name="Wang G."/>
        </authorList>
    </citation>
    <scope>NUCLEOTIDE SEQUENCE [LARGE SCALE GENOMIC DNA]</scope>
    <source>
        <strain evidence="1 2">SB22</strain>
    </source>
</reference>
<comment type="caution">
    <text evidence="1">The sequence shown here is derived from an EMBL/GenBank/DDBJ whole genome shotgun (WGS) entry which is preliminary data.</text>
</comment>
<evidence type="ECO:0000313" key="2">
    <source>
        <dbReference type="Proteomes" id="UP000019486"/>
    </source>
</evidence>
<dbReference type="STRING" id="1385369.N825_16645"/>
<keyword evidence="2" id="KW-1185">Reference proteome</keyword>
<dbReference type="Proteomes" id="UP000019486">
    <property type="component" value="Unassembled WGS sequence"/>
</dbReference>
<dbReference type="RefSeq" id="WP_281174381.1">
    <property type="nucleotide sequence ID" value="NZ_AVFL01000024.1"/>
</dbReference>
<dbReference type="AlphaFoldDB" id="W9GUX2"/>
<protein>
    <submittedName>
        <fullName evidence="1">Uncharacterized protein</fullName>
    </submittedName>
</protein>